<evidence type="ECO:0000256" key="2">
    <source>
        <dbReference type="ARBA" id="ARBA00009399"/>
    </source>
</evidence>
<evidence type="ECO:0000256" key="4">
    <source>
        <dbReference type="ARBA" id="ARBA00022989"/>
    </source>
</evidence>
<evidence type="ECO:0000259" key="7">
    <source>
        <dbReference type="Pfam" id="PF04138"/>
    </source>
</evidence>
<evidence type="ECO:0000256" key="3">
    <source>
        <dbReference type="ARBA" id="ARBA00022692"/>
    </source>
</evidence>
<feature type="transmembrane region" description="Helical" evidence="6">
    <location>
        <begin position="91"/>
        <end position="109"/>
    </location>
</feature>
<keyword evidence="4 6" id="KW-1133">Transmembrane helix</keyword>
<dbReference type="PANTHER" id="PTHR38459:SF1">
    <property type="entry name" value="PROPHAGE BACTOPRENOL-LINKED GLUCOSE TRANSLOCASE HOMOLOG"/>
    <property type="match status" value="1"/>
</dbReference>
<feature type="transmembrane region" description="Helical" evidence="6">
    <location>
        <begin position="60"/>
        <end position="79"/>
    </location>
</feature>
<evidence type="ECO:0000256" key="5">
    <source>
        <dbReference type="ARBA" id="ARBA00023136"/>
    </source>
</evidence>
<sequence>ATVDFLVYLSLTRGFDYWAEHYLQANFFAFLIANFNSFIWNKFWTFSARQGNPFRQYLEFLSVSLVYLAFIQAGLWLLVSRWGVFDLVAKVVVIGLGMFVYFVVLRHWVFWRPRKPEPRV</sequence>
<dbReference type="AlphaFoldDB" id="A0A1G2Q4R0"/>
<gene>
    <name evidence="8" type="ORF">A2226_03365</name>
</gene>
<dbReference type="InterPro" id="IPR051401">
    <property type="entry name" value="GtrA_CellWall_Glycosyl"/>
</dbReference>
<dbReference type="PANTHER" id="PTHR38459">
    <property type="entry name" value="PROPHAGE BACTOPRENOL-LINKED GLUCOSE TRANSLOCASE HOMOLOG"/>
    <property type="match status" value="1"/>
</dbReference>
<feature type="domain" description="GtrA/DPMS transmembrane" evidence="7">
    <location>
        <begin position="2"/>
        <end position="110"/>
    </location>
</feature>
<evidence type="ECO:0000313" key="8">
    <source>
        <dbReference type="EMBL" id="OHA55566.1"/>
    </source>
</evidence>
<dbReference type="InterPro" id="IPR007267">
    <property type="entry name" value="GtrA_DPMS_TM"/>
</dbReference>
<reference evidence="8 9" key="1">
    <citation type="journal article" date="2016" name="Nat. Commun.">
        <title>Thousands of microbial genomes shed light on interconnected biogeochemical processes in an aquifer system.</title>
        <authorList>
            <person name="Anantharaman K."/>
            <person name="Brown C.T."/>
            <person name="Hug L.A."/>
            <person name="Sharon I."/>
            <person name="Castelle C.J."/>
            <person name="Probst A.J."/>
            <person name="Thomas B.C."/>
            <person name="Singh A."/>
            <person name="Wilkins M.J."/>
            <person name="Karaoz U."/>
            <person name="Brodie E.L."/>
            <person name="Williams K.H."/>
            <person name="Hubbard S.S."/>
            <person name="Banfield J.F."/>
        </authorList>
    </citation>
    <scope>NUCLEOTIDE SEQUENCE [LARGE SCALE GENOMIC DNA]</scope>
</reference>
<keyword evidence="3 6" id="KW-0812">Transmembrane</keyword>
<name>A0A1G2Q4R0_9BACT</name>
<organism evidence="8 9">
    <name type="scientific">Candidatus Veblenbacteria bacterium RIFOXYA2_FULL_43_9</name>
    <dbReference type="NCBI Taxonomy" id="1802425"/>
    <lineage>
        <taxon>Bacteria</taxon>
        <taxon>Candidatus Vebleniibacteriota</taxon>
    </lineage>
</organism>
<comment type="similarity">
    <text evidence="2">Belongs to the GtrA family.</text>
</comment>
<keyword evidence="5 6" id="KW-0472">Membrane</keyword>
<dbReference type="Pfam" id="PF04138">
    <property type="entry name" value="GtrA_DPMS_TM"/>
    <property type="match status" value="1"/>
</dbReference>
<comment type="subcellular location">
    <subcellularLocation>
        <location evidence="1">Membrane</location>
        <topology evidence="1">Multi-pass membrane protein</topology>
    </subcellularLocation>
</comment>
<dbReference type="GO" id="GO:0000271">
    <property type="term" value="P:polysaccharide biosynthetic process"/>
    <property type="evidence" value="ECO:0007669"/>
    <property type="project" value="InterPro"/>
</dbReference>
<proteinExistence type="inferred from homology"/>
<accession>A0A1G2Q4R0</accession>
<feature type="transmembrane region" description="Helical" evidence="6">
    <location>
        <begin position="22"/>
        <end position="40"/>
    </location>
</feature>
<comment type="caution">
    <text evidence="8">The sequence shown here is derived from an EMBL/GenBank/DDBJ whole genome shotgun (WGS) entry which is preliminary data.</text>
</comment>
<evidence type="ECO:0000256" key="6">
    <source>
        <dbReference type="SAM" id="Phobius"/>
    </source>
</evidence>
<dbReference type="Proteomes" id="UP000178936">
    <property type="component" value="Unassembled WGS sequence"/>
</dbReference>
<evidence type="ECO:0000256" key="1">
    <source>
        <dbReference type="ARBA" id="ARBA00004141"/>
    </source>
</evidence>
<protein>
    <recommendedName>
        <fullName evidence="7">GtrA/DPMS transmembrane domain-containing protein</fullName>
    </recommendedName>
</protein>
<feature type="non-terminal residue" evidence="8">
    <location>
        <position position="1"/>
    </location>
</feature>
<dbReference type="EMBL" id="MHTB01000010">
    <property type="protein sequence ID" value="OHA55566.1"/>
    <property type="molecule type" value="Genomic_DNA"/>
</dbReference>
<evidence type="ECO:0000313" key="9">
    <source>
        <dbReference type="Proteomes" id="UP000178936"/>
    </source>
</evidence>
<dbReference type="GO" id="GO:0005886">
    <property type="term" value="C:plasma membrane"/>
    <property type="evidence" value="ECO:0007669"/>
    <property type="project" value="TreeGrafter"/>
</dbReference>